<organism evidence="1 2">
    <name type="scientific">Streptomyces scabiei</name>
    <dbReference type="NCBI Taxonomy" id="1930"/>
    <lineage>
        <taxon>Bacteria</taxon>
        <taxon>Bacillati</taxon>
        <taxon>Actinomycetota</taxon>
        <taxon>Actinomycetes</taxon>
        <taxon>Kitasatosporales</taxon>
        <taxon>Streptomycetaceae</taxon>
        <taxon>Streptomyces</taxon>
    </lineage>
</organism>
<name>A0A100JKM4_STRSC</name>
<dbReference type="Proteomes" id="UP000067448">
    <property type="component" value="Unassembled WGS sequence"/>
</dbReference>
<sequence>MEVVISALTIIEAVHARTNMSCLNRVLSGLRVVPVGDEEARAASKLLMDAGLRGHTYAIDAAVAEAALRQHRPVVMLTAPAMCWLLGRWEWWIAGGTGVGERDQAADVAL</sequence>
<comment type="caution">
    <text evidence="1">The sequence shown here is derived from an EMBL/GenBank/DDBJ whole genome shotgun (WGS) entry which is preliminary data.</text>
</comment>
<proteinExistence type="predicted"/>
<evidence type="ECO:0000313" key="2">
    <source>
        <dbReference type="Proteomes" id="UP000067448"/>
    </source>
</evidence>
<reference evidence="2" key="1">
    <citation type="submission" date="2015-11" db="EMBL/GenBank/DDBJ databases">
        <authorList>
            <consortium name="Cross-ministerial Strategic Innovation Promotion Program (SIP) consortium"/>
            <person name="Tomihama T."/>
            <person name="Ikenaga M."/>
            <person name="Sakai M."/>
            <person name="Okubo T."/>
            <person name="Ikeda S."/>
        </authorList>
    </citation>
    <scope>NUCLEOTIDE SEQUENCE [LARGE SCALE GENOMIC DNA]</scope>
    <source>
        <strain evidence="2">S58</strain>
    </source>
</reference>
<dbReference type="EMBL" id="BCMM01000005">
    <property type="protein sequence ID" value="GAQ61274.1"/>
    <property type="molecule type" value="Genomic_DNA"/>
</dbReference>
<dbReference type="AlphaFoldDB" id="A0A100JKM4"/>
<reference evidence="1 2" key="2">
    <citation type="journal article" date="2016" name="Genome Announc.">
        <title>Draft Genome Sequences of Streptomyces scabiei S58, Streptomyces turgidiscabies T45, and Streptomyces acidiscabies a10, the Pathogens of Potato Common Scab, Isolated in Japan.</title>
        <authorList>
            <person name="Tomihama T."/>
            <person name="Nishi Y."/>
            <person name="Sakai M."/>
            <person name="Ikenaga M."/>
            <person name="Okubo T."/>
            <person name="Ikeda S."/>
        </authorList>
    </citation>
    <scope>NUCLEOTIDE SEQUENCE [LARGE SCALE GENOMIC DNA]</scope>
    <source>
        <strain evidence="1 2">S58</strain>
    </source>
</reference>
<protein>
    <submittedName>
        <fullName evidence="1">Uncharacterized protein</fullName>
    </submittedName>
</protein>
<reference evidence="2" key="3">
    <citation type="submission" date="2016-02" db="EMBL/GenBank/DDBJ databases">
        <title>Draft genome of pathogenic Streptomyces sp. in Japan.</title>
        <authorList>
            <person name="Tomihama T."/>
            <person name="Ikenaga M."/>
            <person name="Sakai M."/>
            <person name="Okubo T."/>
            <person name="Ikeda S."/>
        </authorList>
    </citation>
    <scope>NUCLEOTIDE SEQUENCE [LARGE SCALE GENOMIC DNA]</scope>
    <source>
        <strain evidence="2">S58</strain>
    </source>
</reference>
<gene>
    <name evidence="1" type="ORF">SsS58_01623</name>
</gene>
<accession>A0A100JKM4</accession>
<evidence type="ECO:0000313" key="1">
    <source>
        <dbReference type="EMBL" id="GAQ61274.1"/>
    </source>
</evidence>